<evidence type="ECO:0000313" key="3">
    <source>
        <dbReference type="EMBL" id="AWK86882.1"/>
    </source>
</evidence>
<dbReference type="RefSeq" id="WP_109327446.1">
    <property type="nucleotide sequence ID" value="NZ_CP029353.1"/>
</dbReference>
<dbReference type="KEGG" id="azz:DEW08_12165"/>
<evidence type="ECO:0000256" key="1">
    <source>
        <dbReference type="SAM" id="Phobius"/>
    </source>
</evidence>
<sequence>MKRVGAYFGKMKGNGQAPERPPLREVLWSWFGSGAGIGAVTMVSMLSKLPLLVAPLGATCVLIFAAADSPLAQPRSVLGGYLISAVIGVLALTVVGPAPWVIALSVATAIAVMQLTRTLHAPAGAVPLLAFSAGTDPALLIPTVMAGAATLIGIGLLVHNLRHDRAYPRYWI</sequence>
<dbReference type="Pfam" id="PF04982">
    <property type="entry name" value="TM_HPP"/>
    <property type="match status" value="1"/>
</dbReference>
<keyword evidence="1" id="KW-0472">Membrane</keyword>
<dbReference type="InterPro" id="IPR007065">
    <property type="entry name" value="HPP"/>
</dbReference>
<dbReference type="PANTHER" id="PTHR33741:SF5">
    <property type="entry name" value="TRANSMEMBRANE PROTEIN DDB_G0269096-RELATED"/>
    <property type="match status" value="1"/>
</dbReference>
<name>A0A2S2CQX2_9PROT</name>
<feature type="domain" description="HPP transmembrane region" evidence="2">
    <location>
        <begin position="19"/>
        <end position="168"/>
    </location>
</feature>
<reference evidence="4" key="1">
    <citation type="submission" date="2018-05" db="EMBL/GenBank/DDBJ databases">
        <title>Azospirillum thermophila sp. nov., a novel isolated from hot spring.</title>
        <authorList>
            <person name="Zhao Z."/>
        </authorList>
    </citation>
    <scope>NUCLEOTIDE SEQUENCE [LARGE SCALE GENOMIC DNA]</scope>
    <source>
        <strain evidence="4">CFH 70021</strain>
    </source>
</reference>
<evidence type="ECO:0000259" key="2">
    <source>
        <dbReference type="Pfam" id="PF04982"/>
    </source>
</evidence>
<dbReference type="Proteomes" id="UP000245629">
    <property type="component" value="Chromosome 2"/>
</dbReference>
<evidence type="ECO:0000313" key="4">
    <source>
        <dbReference type="Proteomes" id="UP000245629"/>
    </source>
</evidence>
<gene>
    <name evidence="3" type="ORF">DEW08_12165</name>
</gene>
<keyword evidence="4" id="KW-1185">Reference proteome</keyword>
<dbReference type="InterPro" id="IPR058581">
    <property type="entry name" value="TM_HPP"/>
</dbReference>
<dbReference type="OrthoDB" id="9811720at2"/>
<dbReference type="PANTHER" id="PTHR33741">
    <property type="entry name" value="TRANSMEMBRANE PROTEIN DDB_G0269096-RELATED"/>
    <property type="match status" value="1"/>
</dbReference>
<protein>
    <submittedName>
        <fullName evidence="3">HPP family protein</fullName>
    </submittedName>
</protein>
<feature type="transmembrane region" description="Helical" evidence="1">
    <location>
        <begin position="139"/>
        <end position="159"/>
    </location>
</feature>
<dbReference type="AlphaFoldDB" id="A0A2S2CQX2"/>
<organism evidence="3 4">
    <name type="scientific">Azospirillum thermophilum</name>
    <dbReference type="NCBI Taxonomy" id="2202148"/>
    <lineage>
        <taxon>Bacteria</taxon>
        <taxon>Pseudomonadati</taxon>
        <taxon>Pseudomonadota</taxon>
        <taxon>Alphaproteobacteria</taxon>
        <taxon>Rhodospirillales</taxon>
        <taxon>Azospirillaceae</taxon>
        <taxon>Azospirillum</taxon>
    </lineage>
</organism>
<feature type="transmembrane region" description="Helical" evidence="1">
    <location>
        <begin position="78"/>
        <end position="95"/>
    </location>
</feature>
<dbReference type="EMBL" id="CP029353">
    <property type="protein sequence ID" value="AWK86882.1"/>
    <property type="molecule type" value="Genomic_DNA"/>
</dbReference>
<feature type="transmembrane region" description="Helical" evidence="1">
    <location>
        <begin position="53"/>
        <end position="72"/>
    </location>
</feature>
<accession>A0A2S2CQX2</accession>
<proteinExistence type="predicted"/>
<keyword evidence="1" id="KW-0812">Transmembrane</keyword>
<keyword evidence="1" id="KW-1133">Transmembrane helix</keyword>